<proteinExistence type="inferred from homology"/>
<dbReference type="InterPro" id="IPR036563">
    <property type="entry name" value="MoaE_sf"/>
</dbReference>
<evidence type="ECO:0000256" key="7">
    <source>
        <dbReference type="ARBA" id="ARBA00026066"/>
    </source>
</evidence>
<evidence type="ECO:0000256" key="10">
    <source>
        <dbReference type="ARBA" id="ARBA00030781"/>
    </source>
</evidence>
<dbReference type="GO" id="GO:0006777">
    <property type="term" value="P:Mo-molybdopterin cofactor biosynthetic process"/>
    <property type="evidence" value="ECO:0007669"/>
    <property type="project" value="UniProtKB-KW"/>
</dbReference>
<dbReference type="NCBIfam" id="NF007959">
    <property type="entry name" value="PRK10678.1"/>
    <property type="match status" value="1"/>
</dbReference>
<keyword evidence="6" id="KW-0501">Molybdenum cofactor biosynthesis</keyword>
<evidence type="ECO:0000256" key="4">
    <source>
        <dbReference type="ARBA" id="ARBA00013858"/>
    </source>
</evidence>
<dbReference type="InterPro" id="IPR003448">
    <property type="entry name" value="Mopterin_biosynth_MoaE"/>
</dbReference>
<dbReference type="HOGENOM" id="CLU_089568_2_1_6"/>
<dbReference type="OrthoDB" id="9803224at2"/>
<dbReference type="UniPathway" id="UPA00344"/>
<dbReference type="Proteomes" id="UP000011864">
    <property type="component" value="Chromosome"/>
</dbReference>
<comment type="similarity">
    <text evidence="2">Belongs to the MoaE family.</text>
</comment>
<keyword evidence="5" id="KW-0808">Transferase</keyword>
<dbReference type="GO" id="GO:0030366">
    <property type="term" value="F:molybdopterin synthase activity"/>
    <property type="evidence" value="ECO:0007669"/>
    <property type="project" value="UniProtKB-EC"/>
</dbReference>
<evidence type="ECO:0000256" key="12">
    <source>
        <dbReference type="ARBA" id="ARBA00049878"/>
    </source>
</evidence>
<evidence type="ECO:0000256" key="5">
    <source>
        <dbReference type="ARBA" id="ARBA00022679"/>
    </source>
</evidence>
<comment type="pathway">
    <text evidence="1">Cofactor biosynthesis; molybdopterin biosynthesis.</text>
</comment>
<protein>
    <recommendedName>
        <fullName evidence="4">Molybdopterin synthase catalytic subunit</fullName>
        <ecNumber evidence="3">2.8.1.12</ecNumber>
    </recommendedName>
    <alternativeName>
        <fullName evidence="10">MPT synthase subunit 2</fullName>
    </alternativeName>
    <alternativeName>
        <fullName evidence="8">Molybdenum cofactor biosynthesis protein E</fullName>
    </alternativeName>
    <alternativeName>
        <fullName evidence="9">Molybdopterin-converting factor large subunit</fullName>
    </alternativeName>
    <alternativeName>
        <fullName evidence="11">Molybdopterin-converting factor subunit 2</fullName>
    </alternativeName>
</protein>
<keyword evidence="14" id="KW-1185">Reference proteome</keyword>
<dbReference type="AlphaFoldDB" id="K7ADK3"/>
<organism evidence="13 14">
    <name type="scientific">Paraglaciecola psychrophila 170</name>
    <dbReference type="NCBI Taxonomy" id="1129794"/>
    <lineage>
        <taxon>Bacteria</taxon>
        <taxon>Pseudomonadati</taxon>
        <taxon>Pseudomonadota</taxon>
        <taxon>Gammaproteobacteria</taxon>
        <taxon>Alteromonadales</taxon>
        <taxon>Alteromonadaceae</taxon>
        <taxon>Paraglaciecola</taxon>
    </lineage>
</organism>
<gene>
    <name evidence="13" type="primary">moaE</name>
    <name evidence="13" type="ORF">C427_3007</name>
</gene>
<evidence type="ECO:0000256" key="9">
    <source>
        <dbReference type="ARBA" id="ARBA00030407"/>
    </source>
</evidence>
<sequence>MSHFTQISVQTQDFDFAYQYQKLRDSNNSDGALVTFVGLVRDMNLQQSVSGLFLEHYPAMTEKVLNDIVETARVKWHLGSVSVIHRVGQLKVSDQIVFVGVTSQHRQSAYHANEFIMDYLKTQAPFWKKETTTQGDKWIEAKISDIQKSKDWS</sequence>
<dbReference type="PATRIC" id="fig|1129794.4.peg.2990"/>
<evidence type="ECO:0000256" key="2">
    <source>
        <dbReference type="ARBA" id="ARBA00005426"/>
    </source>
</evidence>
<dbReference type="eggNOG" id="COG0314">
    <property type="taxonomic scope" value="Bacteria"/>
</dbReference>
<evidence type="ECO:0000313" key="13">
    <source>
        <dbReference type="EMBL" id="AGH45116.1"/>
    </source>
</evidence>
<dbReference type="KEGG" id="gps:C427_3007"/>
<dbReference type="Pfam" id="PF02391">
    <property type="entry name" value="MoaE"/>
    <property type="match status" value="1"/>
</dbReference>
<evidence type="ECO:0000313" key="14">
    <source>
        <dbReference type="Proteomes" id="UP000011864"/>
    </source>
</evidence>
<accession>K7ADK3</accession>
<dbReference type="EC" id="2.8.1.12" evidence="3"/>
<dbReference type="Gene3D" id="3.90.1170.40">
    <property type="entry name" value="Molybdopterin biosynthesis MoaE subunit"/>
    <property type="match status" value="1"/>
</dbReference>
<dbReference type="RefSeq" id="WP_007640143.1">
    <property type="nucleotide sequence ID" value="NC_020514.1"/>
</dbReference>
<dbReference type="CDD" id="cd00756">
    <property type="entry name" value="MoaE"/>
    <property type="match status" value="1"/>
</dbReference>
<reference evidence="13 14" key="1">
    <citation type="journal article" date="2013" name="Genome Announc.">
        <title>Complete Genome Sequence of Glaciecola psychrophila Strain 170T.</title>
        <authorList>
            <person name="Yin J."/>
            <person name="Chen J."/>
            <person name="Liu G."/>
            <person name="Yu Y."/>
            <person name="Song L."/>
            <person name="Wang X."/>
            <person name="Qu X."/>
        </authorList>
    </citation>
    <scope>NUCLEOTIDE SEQUENCE [LARGE SCALE GENOMIC DNA]</scope>
    <source>
        <strain evidence="13 14">170</strain>
    </source>
</reference>
<comment type="subunit">
    <text evidence="7">Heterotetramer of 2 MoaD subunits and 2 MoaE subunits. Also stable as homodimer. The enzyme changes between these two forms during catalysis.</text>
</comment>
<dbReference type="SUPFAM" id="SSF54690">
    <property type="entry name" value="Molybdopterin synthase subunit MoaE"/>
    <property type="match status" value="1"/>
</dbReference>
<evidence type="ECO:0000256" key="3">
    <source>
        <dbReference type="ARBA" id="ARBA00011950"/>
    </source>
</evidence>
<evidence type="ECO:0000256" key="8">
    <source>
        <dbReference type="ARBA" id="ARBA00029745"/>
    </source>
</evidence>
<comment type="catalytic activity">
    <reaction evidence="12">
        <text>2 [molybdopterin-synthase sulfur-carrier protein]-C-terminal-Gly-aminoethanethioate + cyclic pyranopterin phosphate + H2O = molybdopterin + 2 [molybdopterin-synthase sulfur-carrier protein]-C-terminal Gly-Gly + 2 H(+)</text>
        <dbReference type="Rhea" id="RHEA:26333"/>
        <dbReference type="Rhea" id="RHEA-COMP:12202"/>
        <dbReference type="Rhea" id="RHEA-COMP:19907"/>
        <dbReference type="ChEBI" id="CHEBI:15377"/>
        <dbReference type="ChEBI" id="CHEBI:15378"/>
        <dbReference type="ChEBI" id="CHEBI:58698"/>
        <dbReference type="ChEBI" id="CHEBI:59648"/>
        <dbReference type="ChEBI" id="CHEBI:90778"/>
        <dbReference type="ChEBI" id="CHEBI:232372"/>
        <dbReference type="EC" id="2.8.1.12"/>
    </reaction>
</comment>
<evidence type="ECO:0000256" key="1">
    <source>
        <dbReference type="ARBA" id="ARBA00005046"/>
    </source>
</evidence>
<dbReference type="PANTHER" id="PTHR23404">
    <property type="entry name" value="MOLYBDOPTERIN SYNTHASE RELATED"/>
    <property type="match status" value="1"/>
</dbReference>
<evidence type="ECO:0000256" key="11">
    <source>
        <dbReference type="ARBA" id="ARBA00032474"/>
    </source>
</evidence>
<name>K7ADK3_9ALTE</name>
<dbReference type="STRING" id="1129794.C427_3007"/>
<dbReference type="EMBL" id="CP003837">
    <property type="protein sequence ID" value="AGH45116.1"/>
    <property type="molecule type" value="Genomic_DNA"/>
</dbReference>
<dbReference type="FunFam" id="3.90.1170.40:FF:000001">
    <property type="entry name" value="Molybdopterin synthase catalytic subunit MoaE"/>
    <property type="match status" value="1"/>
</dbReference>
<evidence type="ECO:0000256" key="6">
    <source>
        <dbReference type="ARBA" id="ARBA00023150"/>
    </source>
</evidence>